<protein>
    <recommendedName>
        <fullName evidence="4">O-antigen ligase domain-containing protein</fullName>
    </recommendedName>
</protein>
<accession>A0A2M7V4D5</accession>
<feature type="transmembrane region" description="Helical" evidence="1">
    <location>
        <begin position="259"/>
        <end position="289"/>
    </location>
</feature>
<keyword evidence="1" id="KW-0812">Transmembrane</keyword>
<sequence>MPVNLMKQSIFVNKQTAWLLSLFFALRIASFLLMGHAIIQGILVFGVIMIFAVLYFLETHYGWYLLLGEFFLGGSGSFLEFFGLSIRSLLLITFLFLWIVQHIVQKKRRFRLRIDHKIGYALLVFGAFVIFAAGRGIYLGHGFTQVMRDVIPFTYFVLLLPFYHYFYKEKTQEYFVRLLFVFLLGSALFSLITFFIYSSGLGVIHDTFYTWFRDVAMGKITDVGHGFFRIVTPEHLLIVPSVLMISSLLMRDEKHHRNWYVFLALGLLILVLELSRTYLLALFVGMIVLKYTHDTVNWIKVSAMNLAIFLALFVSMSLLASGFSTTGLGLLGLRFAGIAQPVLETSAYTRAALLKPISQIIMQHPFFGNGLGATITFMNPDTFQFVTTGQFDWGYLELLAEFGAFGVLSLLFLLMLVGYELIQKIATLSDYHDFYVGLFGGFVALLVMTVTAPVLFHILGILYFVLILSFVMKPITVFDETLTLIYRIFNRSKDDASSE</sequence>
<dbReference type="EMBL" id="PFPI01000026">
    <property type="protein sequence ID" value="PIZ93412.1"/>
    <property type="molecule type" value="Genomic_DNA"/>
</dbReference>
<feature type="transmembrane region" description="Helical" evidence="1">
    <location>
        <begin position="150"/>
        <end position="167"/>
    </location>
</feature>
<feature type="transmembrane region" description="Helical" evidence="1">
    <location>
        <begin position="461"/>
        <end position="486"/>
    </location>
</feature>
<reference evidence="3" key="1">
    <citation type="submission" date="2017-09" db="EMBL/GenBank/DDBJ databases">
        <title>Depth-based differentiation of microbial function through sediment-hosted aquifers and enrichment of novel symbionts in the deep terrestrial subsurface.</title>
        <authorList>
            <person name="Probst A.J."/>
            <person name="Ladd B."/>
            <person name="Jarett J.K."/>
            <person name="Geller-Mcgrath D.E."/>
            <person name="Sieber C.M.K."/>
            <person name="Emerson J.B."/>
            <person name="Anantharaman K."/>
            <person name="Thomas B.C."/>
            <person name="Malmstrom R."/>
            <person name="Stieglmeier M."/>
            <person name="Klingl A."/>
            <person name="Woyke T."/>
            <person name="Ryan C.M."/>
            <person name="Banfield J.F."/>
        </authorList>
    </citation>
    <scope>NUCLEOTIDE SEQUENCE [LARGE SCALE GENOMIC DNA]</scope>
</reference>
<feature type="transmembrane region" description="Helical" evidence="1">
    <location>
        <begin position="77"/>
        <end position="100"/>
    </location>
</feature>
<feature type="transmembrane region" description="Helical" evidence="1">
    <location>
        <begin position="41"/>
        <end position="57"/>
    </location>
</feature>
<dbReference type="Proteomes" id="UP000230078">
    <property type="component" value="Unassembled WGS sequence"/>
</dbReference>
<proteinExistence type="predicted"/>
<feature type="transmembrane region" description="Helical" evidence="1">
    <location>
        <begin position="120"/>
        <end position="138"/>
    </location>
</feature>
<feature type="transmembrane region" description="Helical" evidence="1">
    <location>
        <begin position="16"/>
        <end position="34"/>
    </location>
</feature>
<feature type="transmembrane region" description="Helical" evidence="1">
    <location>
        <begin position="174"/>
        <end position="197"/>
    </location>
</feature>
<comment type="caution">
    <text evidence="2">The sequence shown here is derived from an EMBL/GenBank/DDBJ whole genome shotgun (WGS) entry which is preliminary data.</text>
</comment>
<dbReference type="AlphaFoldDB" id="A0A2M7V4D5"/>
<evidence type="ECO:0000256" key="1">
    <source>
        <dbReference type="SAM" id="Phobius"/>
    </source>
</evidence>
<organism evidence="2 3">
    <name type="scientific">Candidatus Magasanikbacteria bacterium CG_4_10_14_0_2_um_filter_41_31</name>
    <dbReference type="NCBI Taxonomy" id="1974639"/>
    <lineage>
        <taxon>Bacteria</taxon>
        <taxon>Candidatus Magasanikiibacteriota</taxon>
    </lineage>
</organism>
<feature type="transmembrane region" description="Helical" evidence="1">
    <location>
        <begin position="301"/>
        <end position="323"/>
    </location>
</feature>
<evidence type="ECO:0000313" key="3">
    <source>
        <dbReference type="Proteomes" id="UP000230078"/>
    </source>
</evidence>
<evidence type="ECO:0000313" key="2">
    <source>
        <dbReference type="EMBL" id="PIZ93412.1"/>
    </source>
</evidence>
<feature type="transmembrane region" description="Helical" evidence="1">
    <location>
        <begin position="402"/>
        <end position="422"/>
    </location>
</feature>
<feature type="transmembrane region" description="Helical" evidence="1">
    <location>
        <begin position="434"/>
        <end position="455"/>
    </location>
</feature>
<evidence type="ECO:0008006" key="4">
    <source>
        <dbReference type="Google" id="ProtNLM"/>
    </source>
</evidence>
<keyword evidence="1" id="KW-0472">Membrane</keyword>
<name>A0A2M7V4D5_9BACT</name>
<gene>
    <name evidence="2" type="ORF">COX83_02045</name>
</gene>
<keyword evidence="1" id="KW-1133">Transmembrane helix</keyword>